<dbReference type="AlphaFoldDB" id="A0A9Q0AJ67"/>
<feature type="domain" description="FAD-binding PCMH-type" evidence="3">
    <location>
        <begin position="117"/>
        <end position="304"/>
    </location>
</feature>
<evidence type="ECO:0000259" key="3">
    <source>
        <dbReference type="PROSITE" id="PS51387"/>
    </source>
</evidence>
<dbReference type="PROSITE" id="PS51387">
    <property type="entry name" value="FAD_PCMH"/>
    <property type="match status" value="1"/>
</dbReference>
<evidence type="ECO:0000256" key="2">
    <source>
        <dbReference type="ARBA" id="ARBA00023002"/>
    </source>
</evidence>
<dbReference type="PANTHER" id="PTHR13878">
    <property type="entry name" value="GULONOLACTONE OXIDASE"/>
    <property type="match status" value="1"/>
</dbReference>
<dbReference type="SUPFAM" id="SSF56176">
    <property type="entry name" value="FAD-binding/transporter-associated domain-like"/>
    <property type="match status" value="1"/>
</dbReference>
<reference evidence="4" key="1">
    <citation type="submission" date="2021-03" db="EMBL/GenBank/DDBJ databases">
        <title>Revisited historic fungal species revealed as producer of novel bioactive compounds through whole genome sequencing and comparative genomics.</title>
        <authorList>
            <person name="Vignolle G.A."/>
            <person name="Hochenegger N."/>
            <person name="Mach R.L."/>
            <person name="Mach-Aigner A.R."/>
            <person name="Javad Rahimi M."/>
            <person name="Salim K.A."/>
            <person name="Chan C.M."/>
            <person name="Lim L.B.L."/>
            <person name="Cai F."/>
            <person name="Druzhinina I.S."/>
            <person name="U'Ren J.M."/>
            <person name="Derntl C."/>
        </authorList>
    </citation>
    <scope>NUCLEOTIDE SEQUENCE</scope>
    <source>
        <strain evidence="4">TUCIM 5799</strain>
    </source>
</reference>
<dbReference type="PANTHER" id="PTHR13878:SF91">
    <property type="entry name" value="FAD BINDING DOMAIN PROTEIN (AFU_ORTHOLOGUE AFUA_6G12070)-RELATED"/>
    <property type="match status" value="1"/>
</dbReference>
<keyword evidence="2" id="KW-0560">Oxidoreductase</keyword>
<accession>A0A9Q0AJ67</accession>
<dbReference type="InterPro" id="IPR012951">
    <property type="entry name" value="BBE"/>
</dbReference>
<dbReference type="InterPro" id="IPR006094">
    <property type="entry name" value="Oxid_FAD_bind_N"/>
</dbReference>
<dbReference type="GO" id="GO:0016491">
    <property type="term" value="F:oxidoreductase activity"/>
    <property type="evidence" value="ECO:0007669"/>
    <property type="project" value="UniProtKB-KW"/>
</dbReference>
<proteinExistence type="inferred from homology"/>
<dbReference type="InterPro" id="IPR050432">
    <property type="entry name" value="FAD-linked_Oxidoreductases_BP"/>
</dbReference>
<evidence type="ECO:0000313" key="4">
    <source>
        <dbReference type="EMBL" id="KAI1861550.1"/>
    </source>
</evidence>
<protein>
    <recommendedName>
        <fullName evidence="3">FAD-binding PCMH-type domain-containing protein</fullName>
    </recommendedName>
</protein>
<sequence>MLLYQSFILLAIFVVRLAAVLLPFEFIQLNATDIEKFPDIGFPSPNDTTNVHALSDCREFPGSSKWPSTEDWRRFNGSIDGALLQPLPPGAVCYKGSSYDEQKCQYLLRNATSSRFYIDDPLTVLSEWPTGSTCLPNLSPTGNSINFARNRNLRLVIKNTGHDFGGRSTGAGALSIWTHNLKEFQYTQGYSIGEYDGPVAQYAAGTESWELMNRMVDLNVTIIAPGVGTVGAVGGWLSGGGHTTVTSTFGLGSDQALSINVVTANGKFITADPYNNKDLFFALRGGAGSTFGVVTSVTAKVHPRINVTSSSLNFAFDRNPPASNVSFGNGTSALGYYVKDVETFWRGASLYYLFTKKVVEAGGIGFSYIYPLGNGSFRFTGSSSLPGKTPDQAYNFMQPLYDDLNHTGIAVRNVRAAQSFPYGSRGSGRGAVPNNRRYTSRLFPRTHWDDTKLFQQSMAAIQTAVEAGYTFHGTLNGPGSEIAGWPGKDSAVNPAWRVAVLHAMLFYKDTTGIQTALETRESEADINRYMDTWRQLTPGSGAYINEADPAEPNWQQSFFGEHYPRLLSIKKDRDPLGVFWAPTTAGSEDWEVRTADGYPHSQNGRLCRVQH</sequence>
<dbReference type="Pfam" id="PF08031">
    <property type="entry name" value="BBE"/>
    <property type="match status" value="1"/>
</dbReference>
<dbReference type="Proteomes" id="UP000829685">
    <property type="component" value="Unassembled WGS sequence"/>
</dbReference>
<dbReference type="InterPro" id="IPR036318">
    <property type="entry name" value="FAD-bd_PCMH-like_sf"/>
</dbReference>
<comment type="caution">
    <text evidence="4">The sequence shown here is derived from an EMBL/GenBank/DDBJ whole genome shotgun (WGS) entry which is preliminary data.</text>
</comment>
<gene>
    <name evidence="4" type="ORF">JX265_009517</name>
</gene>
<comment type="similarity">
    <text evidence="1">Belongs to the oxygen-dependent FAD-linked oxidoreductase family.</text>
</comment>
<dbReference type="InterPro" id="IPR016166">
    <property type="entry name" value="FAD-bd_PCMH"/>
</dbReference>
<dbReference type="Pfam" id="PF01565">
    <property type="entry name" value="FAD_binding_4"/>
    <property type="match status" value="1"/>
</dbReference>
<dbReference type="EMBL" id="JAFIMR010000029">
    <property type="protein sequence ID" value="KAI1861550.1"/>
    <property type="molecule type" value="Genomic_DNA"/>
</dbReference>
<dbReference type="InterPro" id="IPR016169">
    <property type="entry name" value="FAD-bd_PCMH_sub2"/>
</dbReference>
<organism evidence="4 5">
    <name type="scientific">Neoarthrinium moseri</name>
    <dbReference type="NCBI Taxonomy" id="1658444"/>
    <lineage>
        <taxon>Eukaryota</taxon>
        <taxon>Fungi</taxon>
        <taxon>Dikarya</taxon>
        <taxon>Ascomycota</taxon>
        <taxon>Pezizomycotina</taxon>
        <taxon>Sordariomycetes</taxon>
        <taxon>Xylariomycetidae</taxon>
        <taxon>Amphisphaeriales</taxon>
        <taxon>Apiosporaceae</taxon>
        <taxon>Neoarthrinium</taxon>
    </lineage>
</organism>
<dbReference type="GO" id="GO:0071949">
    <property type="term" value="F:FAD binding"/>
    <property type="evidence" value="ECO:0007669"/>
    <property type="project" value="InterPro"/>
</dbReference>
<dbReference type="Gene3D" id="3.30.465.10">
    <property type="match status" value="2"/>
</dbReference>
<keyword evidence="5" id="KW-1185">Reference proteome</keyword>
<name>A0A9Q0AJ67_9PEZI</name>
<evidence type="ECO:0000313" key="5">
    <source>
        <dbReference type="Proteomes" id="UP000829685"/>
    </source>
</evidence>
<evidence type="ECO:0000256" key="1">
    <source>
        <dbReference type="ARBA" id="ARBA00005466"/>
    </source>
</evidence>